<dbReference type="PANTHER" id="PTHR46667">
    <property type="entry name" value="OS05G0182700 PROTEIN"/>
    <property type="match status" value="1"/>
</dbReference>
<dbReference type="InterPro" id="IPR012458">
    <property type="entry name" value="DUF1664"/>
</dbReference>
<accession>A0AAV0HGT3</accession>
<dbReference type="EMBL" id="CAMGYJ010000002">
    <property type="protein sequence ID" value="CAI0383634.1"/>
    <property type="molecule type" value="Genomic_DNA"/>
</dbReference>
<feature type="domain" description="DUF1664" evidence="1">
    <location>
        <begin position="133"/>
        <end position="239"/>
    </location>
</feature>
<dbReference type="PANTHER" id="PTHR46667:SF1">
    <property type="entry name" value="OS09G0482740 PROTEIN"/>
    <property type="match status" value="1"/>
</dbReference>
<protein>
    <recommendedName>
        <fullName evidence="1">DUF1664 domain-containing protein</fullName>
    </recommendedName>
</protein>
<dbReference type="Pfam" id="PF07889">
    <property type="entry name" value="DUF1664"/>
    <property type="match status" value="1"/>
</dbReference>
<sequence>MAMQTAAVSSKVLILVGAGAGLTSSIILKNGRLSEVIAQLQELLKGVQDAETSPYRYDTAVLAAQIRQLAQEIKEISMNNPVTIFNGNYESGSLASYVMPAAALGAMGYCYMLWKACFLLPNKKTHSFGPCSSYNYTRKGWSLSDVMFVTKHNMQNAVASVSKQLEHLSESLANTKKHLTKRLENLDWKMDEQMESSNQIASNVGEMNSNLSEIGFNVGTIHQMIAGLEGKLELLESKQDATNSGILYLCQVAQGMKDGFGRKVSKELGAKVANLVLTNGEEISLKGLQFLVEEDSMFRASKPIEKVKTADPDITSLPGEKLTSTRPGFIHRTYPVGLSGFGTGA</sequence>
<evidence type="ECO:0000313" key="2">
    <source>
        <dbReference type="EMBL" id="CAI0383634.1"/>
    </source>
</evidence>
<proteinExistence type="predicted"/>
<dbReference type="AlphaFoldDB" id="A0AAV0HGT3"/>
<organism evidence="2 3">
    <name type="scientific">Linum tenue</name>
    <dbReference type="NCBI Taxonomy" id="586396"/>
    <lineage>
        <taxon>Eukaryota</taxon>
        <taxon>Viridiplantae</taxon>
        <taxon>Streptophyta</taxon>
        <taxon>Embryophyta</taxon>
        <taxon>Tracheophyta</taxon>
        <taxon>Spermatophyta</taxon>
        <taxon>Magnoliopsida</taxon>
        <taxon>eudicotyledons</taxon>
        <taxon>Gunneridae</taxon>
        <taxon>Pentapetalae</taxon>
        <taxon>rosids</taxon>
        <taxon>fabids</taxon>
        <taxon>Malpighiales</taxon>
        <taxon>Linaceae</taxon>
        <taxon>Linum</taxon>
    </lineage>
</organism>
<keyword evidence="3" id="KW-1185">Reference proteome</keyword>
<reference evidence="2" key="1">
    <citation type="submission" date="2022-08" db="EMBL/GenBank/DDBJ databases">
        <authorList>
            <person name="Gutierrez-Valencia J."/>
        </authorList>
    </citation>
    <scope>NUCLEOTIDE SEQUENCE</scope>
</reference>
<dbReference type="Gene3D" id="1.10.287.950">
    <property type="entry name" value="Methyl-accepting chemotaxis protein"/>
    <property type="match status" value="1"/>
</dbReference>
<dbReference type="Proteomes" id="UP001154282">
    <property type="component" value="Unassembled WGS sequence"/>
</dbReference>
<name>A0AAV0HGT3_9ROSI</name>
<gene>
    <name evidence="2" type="ORF">LITE_LOCUS4079</name>
</gene>
<evidence type="ECO:0000313" key="3">
    <source>
        <dbReference type="Proteomes" id="UP001154282"/>
    </source>
</evidence>
<comment type="caution">
    <text evidence="2">The sequence shown here is derived from an EMBL/GenBank/DDBJ whole genome shotgun (WGS) entry which is preliminary data.</text>
</comment>
<evidence type="ECO:0000259" key="1">
    <source>
        <dbReference type="Pfam" id="PF07889"/>
    </source>
</evidence>